<sequence length="209" mass="23900">MDNARENLGDTLSNVDRVLIETKETVTEQLDNFRTTYQESLNAFFEEQNNLLENTLGQQRDGLAQVVEDCNQVFIEEYTRRKEIGEDLTKNVQKMSEVNKTINKLVQAVQLSESSHINQIEQTSKTIGLQVAKLEKAYSGSSELFAELLQQIPDELNKYFERANSSHEDFFNDMDKASAKIHTRLLQSAEYLISAETQRKSISNNGKVQ</sequence>
<dbReference type="eggNOG" id="COG0840">
    <property type="taxonomic scope" value="Bacteria"/>
</dbReference>
<proteinExistence type="predicted"/>
<name>A1T032_PSYIN</name>
<dbReference type="EMBL" id="CP000510">
    <property type="protein sequence ID" value="ABM05097.1"/>
    <property type="molecule type" value="Genomic_DNA"/>
</dbReference>
<dbReference type="Proteomes" id="UP000000639">
    <property type="component" value="Chromosome"/>
</dbReference>
<dbReference type="AlphaFoldDB" id="A1T032"/>
<accession>A1T032</accession>
<keyword evidence="2" id="KW-1185">Reference proteome</keyword>
<dbReference type="HOGENOM" id="CLU_1254220_0_0_6"/>
<dbReference type="RefSeq" id="WP_011771649.1">
    <property type="nucleotide sequence ID" value="NC_008709.1"/>
</dbReference>
<gene>
    <name evidence="1" type="ordered locus">Ping_3413</name>
</gene>
<dbReference type="STRING" id="357804.Ping_3413"/>
<organism evidence="1 2">
    <name type="scientific">Psychromonas ingrahamii (strain DSM 17664 / CCUG 51855 / 37)</name>
    <dbReference type="NCBI Taxonomy" id="357804"/>
    <lineage>
        <taxon>Bacteria</taxon>
        <taxon>Pseudomonadati</taxon>
        <taxon>Pseudomonadota</taxon>
        <taxon>Gammaproteobacteria</taxon>
        <taxon>Alteromonadales</taxon>
        <taxon>Psychromonadaceae</taxon>
        <taxon>Psychromonas</taxon>
    </lineage>
</organism>
<evidence type="ECO:0000313" key="2">
    <source>
        <dbReference type="Proteomes" id="UP000000639"/>
    </source>
</evidence>
<dbReference type="KEGG" id="pin:Ping_3413"/>
<evidence type="ECO:0000313" key="1">
    <source>
        <dbReference type="EMBL" id="ABM05097.1"/>
    </source>
</evidence>
<reference evidence="1 2" key="1">
    <citation type="submission" date="2007-01" db="EMBL/GenBank/DDBJ databases">
        <title>Complete sequence of Psychromonas ingrahamii 37.</title>
        <authorList>
            <consortium name="US DOE Joint Genome Institute"/>
            <person name="Copeland A."/>
            <person name="Lucas S."/>
            <person name="Lapidus A."/>
            <person name="Barry K."/>
            <person name="Detter J.C."/>
            <person name="Glavina del Rio T."/>
            <person name="Hammon N."/>
            <person name="Israni S."/>
            <person name="Dalin E."/>
            <person name="Tice H."/>
            <person name="Pitluck S."/>
            <person name="Thompson L.S."/>
            <person name="Brettin T."/>
            <person name="Bruce D."/>
            <person name="Han C."/>
            <person name="Tapia R."/>
            <person name="Schmutz J."/>
            <person name="Larimer F."/>
            <person name="Land M."/>
            <person name="Hauser L."/>
            <person name="Kyrpides N."/>
            <person name="Ivanova N."/>
            <person name="Staley J."/>
            <person name="Richardson P."/>
        </authorList>
    </citation>
    <scope>NUCLEOTIDE SEQUENCE [LARGE SCALE GENOMIC DNA]</scope>
    <source>
        <strain evidence="1 2">37</strain>
    </source>
</reference>
<dbReference type="OrthoDB" id="9798009at2"/>
<protein>
    <submittedName>
        <fullName evidence="1">Uncharacterized protein</fullName>
    </submittedName>
</protein>